<dbReference type="AlphaFoldDB" id="A0A7Y9W8W8"/>
<name>A0A7Y9W8W8_9BURK</name>
<dbReference type="Gene3D" id="2.40.160.10">
    <property type="entry name" value="Porin"/>
    <property type="match status" value="1"/>
</dbReference>
<accession>A0A7Y9W8W8</accession>
<sequence>MADYRLSKRTDVYVQGVYEKASGQDVFGSIGDLSESSGQNQSVARVGIRTSF</sequence>
<organism evidence="1 2">
    <name type="scientific">Paraburkholderia bryophila</name>
    <dbReference type="NCBI Taxonomy" id="420952"/>
    <lineage>
        <taxon>Bacteria</taxon>
        <taxon>Pseudomonadati</taxon>
        <taxon>Pseudomonadota</taxon>
        <taxon>Betaproteobacteria</taxon>
        <taxon>Burkholderiales</taxon>
        <taxon>Burkholderiaceae</taxon>
        <taxon>Paraburkholderia</taxon>
    </lineage>
</organism>
<evidence type="ECO:0000313" key="2">
    <source>
        <dbReference type="Proteomes" id="UP000572540"/>
    </source>
</evidence>
<dbReference type="InterPro" id="IPR023614">
    <property type="entry name" value="Porin_dom_sf"/>
</dbReference>
<evidence type="ECO:0000313" key="1">
    <source>
        <dbReference type="EMBL" id="NYH16377.1"/>
    </source>
</evidence>
<comment type="caution">
    <text evidence="1">The sequence shown here is derived from an EMBL/GenBank/DDBJ whole genome shotgun (WGS) entry which is preliminary data.</text>
</comment>
<reference evidence="1 2" key="1">
    <citation type="submission" date="2020-07" db="EMBL/GenBank/DDBJ databases">
        <title>Exploring microbial biodiversity for novel pathways involved in the catabolism of aromatic compounds derived from lignin.</title>
        <authorList>
            <person name="Elkins J."/>
        </authorList>
    </citation>
    <scope>NUCLEOTIDE SEQUENCE [LARGE SCALE GENOMIC DNA]</scope>
    <source>
        <strain evidence="1 2">H2C3B</strain>
    </source>
</reference>
<dbReference type="Proteomes" id="UP000572540">
    <property type="component" value="Unassembled WGS sequence"/>
</dbReference>
<proteinExistence type="predicted"/>
<gene>
    <name evidence="1" type="ORF">GGD41_003605</name>
</gene>
<protein>
    <submittedName>
        <fullName evidence="1">Putative porin</fullName>
    </submittedName>
</protein>
<dbReference type="SUPFAM" id="SSF56935">
    <property type="entry name" value="Porins"/>
    <property type="match status" value="1"/>
</dbReference>
<dbReference type="EMBL" id="JACCAU010000001">
    <property type="protein sequence ID" value="NYH16377.1"/>
    <property type="molecule type" value="Genomic_DNA"/>
</dbReference>